<sequence>MTKLLLLAAFSTITMGVGMPVTANSTVTIPDPEITFHGTVLARACDIAPESLAQSVDMGTVVIKSLYRYEHDVAKLFHINLTNCKTDVYKTATVTFTGTEDRELTGCLAVNNGANGVGICIMHEGPGAHIDLGKPSRASILSNGTNTLKFLALMVAHPSALKNRSITEGEFSSIANFVISYQ</sequence>
<protein>
    <recommendedName>
        <fullName evidence="6">Fimbrial-type adhesion domain-containing protein</fullName>
    </recommendedName>
</protein>
<evidence type="ECO:0000313" key="7">
    <source>
        <dbReference type="EMBL" id="OMQ23683.1"/>
    </source>
</evidence>
<evidence type="ECO:0000256" key="4">
    <source>
        <dbReference type="ARBA" id="ARBA00023263"/>
    </source>
</evidence>
<proteinExistence type="inferred from homology"/>
<evidence type="ECO:0000256" key="5">
    <source>
        <dbReference type="SAM" id="SignalP"/>
    </source>
</evidence>
<keyword evidence="3 5" id="KW-0732">Signal</keyword>
<dbReference type="Proteomes" id="UP000216021">
    <property type="component" value="Unassembled WGS sequence"/>
</dbReference>
<comment type="similarity">
    <text evidence="2">Belongs to the fimbrial protein family.</text>
</comment>
<dbReference type="Pfam" id="PF00419">
    <property type="entry name" value="Fimbrial"/>
    <property type="match status" value="1"/>
</dbReference>
<comment type="subcellular location">
    <subcellularLocation>
        <location evidence="1">Fimbrium</location>
    </subcellularLocation>
</comment>
<accession>A0A1S8CKG9</accession>
<name>A0A1S8CKG9_9GAMM</name>
<evidence type="ECO:0000256" key="3">
    <source>
        <dbReference type="ARBA" id="ARBA00022729"/>
    </source>
</evidence>
<keyword evidence="4" id="KW-0281">Fimbrium</keyword>
<dbReference type="PANTHER" id="PTHR33420">
    <property type="entry name" value="FIMBRIAL SUBUNIT ELFA-RELATED"/>
    <property type="match status" value="1"/>
</dbReference>
<dbReference type="PANTHER" id="PTHR33420:SF3">
    <property type="entry name" value="FIMBRIAL SUBUNIT ELFA"/>
    <property type="match status" value="1"/>
</dbReference>
<feature type="signal peptide" evidence="5">
    <location>
        <begin position="1"/>
        <end position="23"/>
    </location>
</feature>
<reference evidence="7 8" key="1">
    <citation type="submission" date="2016-11" db="EMBL/GenBank/DDBJ databases">
        <title>Rahnella oryzae sp. nov., isolated from rice root.</title>
        <authorList>
            <person name="Zhang X.-X."/>
            <person name="Zhang J."/>
        </authorList>
    </citation>
    <scope>NUCLEOTIDE SEQUENCE [LARGE SCALE GENOMIC DNA]</scope>
    <source>
        <strain evidence="7 8">J11-6</strain>
    </source>
</reference>
<dbReference type="GO" id="GO:0043709">
    <property type="term" value="P:cell adhesion involved in single-species biofilm formation"/>
    <property type="evidence" value="ECO:0007669"/>
    <property type="project" value="TreeGrafter"/>
</dbReference>
<evidence type="ECO:0000256" key="1">
    <source>
        <dbReference type="ARBA" id="ARBA00004561"/>
    </source>
</evidence>
<evidence type="ECO:0000259" key="6">
    <source>
        <dbReference type="Pfam" id="PF00419"/>
    </source>
</evidence>
<organism evidence="7 8">
    <name type="scientific">Serratia oryzae</name>
    <dbReference type="NCBI Taxonomy" id="2034155"/>
    <lineage>
        <taxon>Bacteria</taxon>
        <taxon>Pseudomonadati</taxon>
        <taxon>Pseudomonadota</taxon>
        <taxon>Gammaproteobacteria</taxon>
        <taxon>Enterobacterales</taxon>
        <taxon>Yersiniaceae</taxon>
        <taxon>Serratia</taxon>
    </lineage>
</organism>
<evidence type="ECO:0000256" key="2">
    <source>
        <dbReference type="ARBA" id="ARBA00006671"/>
    </source>
</evidence>
<keyword evidence="8" id="KW-1185">Reference proteome</keyword>
<dbReference type="SUPFAM" id="SSF49401">
    <property type="entry name" value="Bacterial adhesins"/>
    <property type="match status" value="1"/>
</dbReference>
<gene>
    <name evidence="7" type="ORF">BMI79_09215</name>
</gene>
<dbReference type="GO" id="GO:0009289">
    <property type="term" value="C:pilus"/>
    <property type="evidence" value="ECO:0007669"/>
    <property type="project" value="UniProtKB-SubCell"/>
</dbReference>
<comment type="caution">
    <text evidence="7">The sequence shown here is derived from an EMBL/GenBank/DDBJ whole genome shotgun (WGS) entry which is preliminary data.</text>
</comment>
<dbReference type="InterPro" id="IPR008966">
    <property type="entry name" value="Adhesion_dom_sf"/>
</dbReference>
<dbReference type="AlphaFoldDB" id="A0A1S8CKG9"/>
<evidence type="ECO:0000313" key="8">
    <source>
        <dbReference type="Proteomes" id="UP000216021"/>
    </source>
</evidence>
<dbReference type="InterPro" id="IPR000259">
    <property type="entry name" value="Adhesion_dom_fimbrial"/>
</dbReference>
<feature type="domain" description="Fimbrial-type adhesion" evidence="6">
    <location>
        <begin position="34"/>
        <end position="182"/>
    </location>
</feature>
<dbReference type="InterPro" id="IPR050263">
    <property type="entry name" value="Bact_Fimbrial_Adh_Pro"/>
</dbReference>
<dbReference type="Gene3D" id="2.60.40.1090">
    <property type="entry name" value="Fimbrial-type adhesion domain"/>
    <property type="match status" value="1"/>
</dbReference>
<dbReference type="STRING" id="2034155.BMI79_09215"/>
<dbReference type="InterPro" id="IPR036937">
    <property type="entry name" value="Adhesion_dom_fimbrial_sf"/>
</dbReference>
<feature type="chain" id="PRO_5012323030" description="Fimbrial-type adhesion domain-containing protein" evidence="5">
    <location>
        <begin position="24"/>
        <end position="182"/>
    </location>
</feature>
<dbReference type="EMBL" id="MOXD01000004">
    <property type="protein sequence ID" value="OMQ23683.1"/>
    <property type="molecule type" value="Genomic_DNA"/>
</dbReference>